<sequence length="197" mass="22476">MSSKVFKDNVFPRHISDIMSLMHMAVFDGTDGEEVWPTYLTLEQKECVALGLALYYQCEHCIEHHTRALRRVGKKLDPDTLSKNMNAIILFLRTDVSRITQTEKQRWMQAWHAFSVKIALQRGDRLTPYLIGLAIGMARDDQFLIEFCGTEVRNFLTEQGVDCRAAIGELESVVIFMKAAASKNRVAHKVEVLFNPA</sequence>
<dbReference type="SUPFAM" id="SSF69118">
    <property type="entry name" value="AhpD-like"/>
    <property type="match status" value="1"/>
</dbReference>
<dbReference type="InterPro" id="IPR029032">
    <property type="entry name" value="AhpD-like"/>
</dbReference>
<comment type="caution">
    <text evidence="2">The sequence shown here is derived from an EMBL/GenBank/DDBJ whole genome shotgun (WGS) entry which is preliminary data.</text>
</comment>
<dbReference type="Pfam" id="PF02627">
    <property type="entry name" value="CMD"/>
    <property type="match status" value="1"/>
</dbReference>
<dbReference type="RefSeq" id="WP_217884399.1">
    <property type="nucleotide sequence ID" value="NZ_MSLT01000012.1"/>
</dbReference>
<proteinExistence type="predicted"/>
<dbReference type="Gene3D" id="1.20.1290.10">
    <property type="entry name" value="AhpD-like"/>
    <property type="match status" value="1"/>
</dbReference>
<dbReference type="Proteomes" id="UP000194798">
    <property type="component" value="Unassembled WGS sequence"/>
</dbReference>
<evidence type="ECO:0000259" key="1">
    <source>
        <dbReference type="Pfam" id="PF02627"/>
    </source>
</evidence>
<gene>
    <name evidence="2" type="ORF">TPSD3_07710</name>
</gene>
<protein>
    <recommendedName>
        <fullName evidence="1">Carboxymuconolactone decarboxylase-like domain-containing protein</fullName>
    </recommendedName>
</protein>
<dbReference type="EMBL" id="MSLT01000012">
    <property type="protein sequence ID" value="OUD14655.1"/>
    <property type="molecule type" value="Genomic_DNA"/>
</dbReference>
<organism evidence="2 3">
    <name type="scientific">Thioflexithrix psekupsensis</name>
    <dbReference type="NCBI Taxonomy" id="1570016"/>
    <lineage>
        <taxon>Bacteria</taxon>
        <taxon>Pseudomonadati</taxon>
        <taxon>Pseudomonadota</taxon>
        <taxon>Gammaproteobacteria</taxon>
        <taxon>Thiotrichales</taxon>
        <taxon>Thioflexithrix</taxon>
    </lineage>
</organism>
<accession>A0A251X9P1</accession>
<reference evidence="2 3" key="1">
    <citation type="submission" date="2016-12" db="EMBL/GenBank/DDBJ databases">
        <title>Thioflexothrix psekupsii D3 genome sequencing and assembly.</title>
        <authorList>
            <person name="Fomenkov A."/>
            <person name="Vincze T."/>
            <person name="Grabovich M."/>
            <person name="Anton B.P."/>
            <person name="Dubinina G."/>
            <person name="Orlova M."/>
            <person name="Belousova E."/>
            <person name="Roberts R.J."/>
        </authorList>
    </citation>
    <scope>NUCLEOTIDE SEQUENCE [LARGE SCALE GENOMIC DNA]</scope>
    <source>
        <strain evidence="2">D3</strain>
    </source>
</reference>
<dbReference type="AlphaFoldDB" id="A0A251X9P1"/>
<dbReference type="GO" id="GO:0051920">
    <property type="term" value="F:peroxiredoxin activity"/>
    <property type="evidence" value="ECO:0007669"/>
    <property type="project" value="InterPro"/>
</dbReference>
<name>A0A251X9P1_9GAMM</name>
<evidence type="ECO:0000313" key="2">
    <source>
        <dbReference type="EMBL" id="OUD14655.1"/>
    </source>
</evidence>
<feature type="domain" description="Carboxymuconolactone decarboxylase-like" evidence="1">
    <location>
        <begin position="24"/>
        <end position="74"/>
    </location>
</feature>
<dbReference type="InterPro" id="IPR003779">
    <property type="entry name" value="CMD-like"/>
</dbReference>
<evidence type="ECO:0000313" key="3">
    <source>
        <dbReference type="Proteomes" id="UP000194798"/>
    </source>
</evidence>
<keyword evidence="3" id="KW-1185">Reference proteome</keyword>